<protein>
    <submittedName>
        <fullName evidence="1">Uncharacterized protein</fullName>
    </submittedName>
</protein>
<reference evidence="1" key="1">
    <citation type="submission" date="2021-02" db="EMBL/GenBank/DDBJ databases">
        <authorList>
            <person name="Dougan E. K."/>
            <person name="Rhodes N."/>
            <person name="Thang M."/>
            <person name="Chan C."/>
        </authorList>
    </citation>
    <scope>NUCLEOTIDE SEQUENCE</scope>
</reference>
<evidence type="ECO:0000313" key="2">
    <source>
        <dbReference type="Proteomes" id="UP000649617"/>
    </source>
</evidence>
<dbReference type="Proteomes" id="UP000649617">
    <property type="component" value="Unassembled WGS sequence"/>
</dbReference>
<keyword evidence="2" id="KW-1185">Reference proteome</keyword>
<organism evidence="1 2">
    <name type="scientific">Symbiodinium pilosum</name>
    <name type="common">Dinoflagellate</name>
    <dbReference type="NCBI Taxonomy" id="2952"/>
    <lineage>
        <taxon>Eukaryota</taxon>
        <taxon>Sar</taxon>
        <taxon>Alveolata</taxon>
        <taxon>Dinophyceae</taxon>
        <taxon>Suessiales</taxon>
        <taxon>Symbiodiniaceae</taxon>
        <taxon>Symbiodinium</taxon>
    </lineage>
</organism>
<comment type="caution">
    <text evidence="1">The sequence shown here is derived from an EMBL/GenBank/DDBJ whole genome shotgun (WGS) entry which is preliminary data.</text>
</comment>
<dbReference type="EMBL" id="CAJNIZ010048070">
    <property type="protein sequence ID" value="CAE7781273.1"/>
    <property type="molecule type" value="Genomic_DNA"/>
</dbReference>
<accession>A0A812YJF5</accession>
<dbReference type="AlphaFoldDB" id="A0A812YJF5"/>
<name>A0A812YJF5_SYMPI</name>
<dbReference type="OrthoDB" id="428355at2759"/>
<proteinExistence type="predicted"/>
<gene>
    <name evidence="1" type="ORF">SPIL2461_LOCUS23221</name>
</gene>
<sequence>MWYIRSKPKVVSAFARVWGTEKEDLIVSFDGCCAFRPPSVDHRWRTRAGWFHTDQNGRTTGSDFVCAQDGLPCKRNSMTGTNSLLKTETSCSS</sequence>
<evidence type="ECO:0000313" key="1">
    <source>
        <dbReference type="EMBL" id="CAE7781273.1"/>
    </source>
</evidence>